<evidence type="ECO:0000313" key="1">
    <source>
        <dbReference type="EMBL" id="BAH37474.1"/>
    </source>
</evidence>
<keyword evidence="2" id="KW-1185">Reference proteome</keyword>
<name>C1A5G4_GEMAT</name>
<dbReference type="AlphaFoldDB" id="C1A5G4"/>
<dbReference type="HOGENOM" id="CLU_622223_0_0_0"/>
<dbReference type="RefSeq" id="WP_012681922.1">
    <property type="nucleotide sequence ID" value="NC_012489.1"/>
</dbReference>
<dbReference type="STRING" id="379066.GAU_0432"/>
<sequence>MKTGVNDAEQNLRRRSRPLSCAQVVLTACAASLLLARPIRAQTPASIGRAGELGIMAIGAVTSASPAIANRRLTEGYLTQPNLMGAITAARGRWGALRTTGTLNFEGYTLRRGELNAGMYGEGYIDRRHPHTLVHEAMMTASTPAPSWWQMSLSAGKGFTPYGTDDPMMRTFVKYPVNHHHAQIIERVQVLGAVRVGTSRAAVLEHGRFNGDEPLGPFTGPRWSRFGDSHTTRLTLLPRGDVEWQASRAFVKSPGLVQGGAFDHVQYSTSLRYGGTSRHTFFIEAARTNETLNDRAVFRFNSMLAEGRTAWREWSLAARAEQTDRPEGSRLLDLFRTQTGHFDVQIVGVTRWQVGTVQLAAPAFGRGTARLVPFLEAVAAHAQPRSTPAVFVPRDFYGAATQWSITVGARLHVGTMRARMGRYGVLDPALGRIMSPTHSH</sequence>
<organism evidence="1 2">
    <name type="scientific">Gemmatimonas aurantiaca (strain DSM 14586 / JCM 11422 / NBRC 100505 / T-27)</name>
    <dbReference type="NCBI Taxonomy" id="379066"/>
    <lineage>
        <taxon>Bacteria</taxon>
        <taxon>Pseudomonadati</taxon>
        <taxon>Gemmatimonadota</taxon>
        <taxon>Gemmatimonadia</taxon>
        <taxon>Gemmatimonadales</taxon>
        <taxon>Gemmatimonadaceae</taxon>
        <taxon>Gemmatimonas</taxon>
    </lineage>
</organism>
<dbReference type="PROSITE" id="PS51257">
    <property type="entry name" value="PROKAR_LIPOPROTEIN"/>
    <property type="match status" value="1"/>
</dbReference>
<evidence type="ECO:0000313" key="2">
    <source>
        <dbReference type="Proteomes" id="UP000002209"/>
    </source>
</evidence>
<gene>
    <name evidence="1" type="ordered locus">GAU_0432</name>
</gene>
<dbReference type="eggNOG" id="ENOG5033R07">
    <property type="taxonomic scope" value="Bacteria"/>
</dbReference>
<dbReference type="Proteomes" id="UP000002209">
    <property type="component" value="Chromosome"/>
</dbReference>
<dbReference type="OrthoDB" id="5490906at2"/>
<dbReference type="EMBL" id="AP009153">
    <property type="protein sequence ID" value="BAH37474.1"/>
    <property type="molecule type" value="Genomic_DNA"/>
</dbReference>
<dbReference type="KEGG" id="gau:GAU_0432"/>
<protein>
    <recommendedName>
        <fullName evidence="3">Capsule assembly Wzi family protein</fullName>
    </recommendedName>
</protein>
<accession>C1A5G4</accession>
<evidence type="ECO:0008006" key="3">
    <source>
        <dbReference type="Google" id="ProtNLM"/>
    </source>
</evidence>
<proteinExistence type="predicted"/>
<reference evidence="2" key="1">
    <citation type="submission" date="2006-03" db="EMBL/GenBank/DDBJ databases">
        <title>Complete genome sequence of Gemmatimonas aurantiaca T-27 that represents a novel phylum Gemmatimonadetes.</title>
        <authorList>
            <person name="Takasaki K."/>
            <person name="Ichikawa N."/>
            <person name="Miura H."/>
            <person name="Matsushita S."/>
            <person name="Watanabe Y."/>
            <person name="Oguchi A."/>
            <person name="Ankai A."/>
            <person name="Yashiro I."/>
            <person name="Takahashi M."/>
            <person name="Terui Y."/>
            <person name="Fukui S."/>
            <person name="Yokoyama H."/>
            <person name="Tanikawa S."/>
            <person name="Hanada S."/>
            <person name="Kamagata Y."/>
            <person name="Fujita N."/>
        </authorList>
    </citation>
    <scope>NUCLEOTIDE SEQUENCE [LARGE SCALE GENOMIC DNA]</scope>
    <source>
        <strain evidence="2">T-27 / DSM 14586 / JCM 11422 / NBRC 100505</strain>
    </source>
</reference>